<comment type="caution">
    <text evidence="2">The sequence shown here is derived from an EMBL/GenBank/DDBJ whole genome shotgun (WGS) entry which is preliminary data.</text>
</comment>
<sequence length="69" mass="7185">MSAAGTGHQKDGIPQGGIRAPVSPAIAANPDFISTHCAGMALVMKQNKPPDPLYIDFCGAVRAMLMLHP</sequence>
<reference evidence="2" key="1">
    <citation type="submission" date="2012-04" db="EMBL/GenBank/DDBJ databases">
        <authorList>
            <person name="Borisov I.G."/>
            <person name="Ivanikova N.V."/>
            <person name="Pinevich A.V."/>
        </authorList>
    </citation>
    <scope>NUCLEOTIDE SEQUENCE</scope>
    <source>
        <strain evidence="2">CALU 1027</strain>
    </source>
</reference>
<evidence type="ECO:0000256" key="1">
    <source>
        <dbReference type="SAM" id="MobiDB-lite"/>
    </source>
</evidence>
<protein>
    <submittedName>
        <fullName evidence="2">Uncharacterized protein</fullName>
    </submittedName>
</protein>
<name>A0A0M2PUN9_PROHO</name>
<organism evidence="2 3">
    <name type="scientific">Prochlorothrix hollandica PCC 9006 = CALU 1027</name>
    <dbReference type="NCBI Taxonomy" id="317619"/>
    <lineage>
        <taxon>Bacteria</taxon>
        <taxon>Bacillati</taxon>
        <taxon>Cyanobacteriota</taxon>
        <taxon>Cyanophyceae</taxon>
        <taxon>Prochlorotrichales</taxon>
        <taxon>Prochlorotrichaceae</taxon>
        <taxon>Prochlorothrix</taxon>
    </lineage>
</organism>
<feature type="region of interest" description="Disordered" evidence="1">
    <location>
        <begin position="1"/>
        <end position="22"/>
    </location>
</feature>
<dbReference type="Proteomes" id="UP000034681">
    <property type="component" value="Unassembled WGS sequence"/>
</dbReference>
<keyword evidence="3" id="KW-1185">Reference proteome</keyword>
<dbReference type="EMBL" id="AJTX02000004">
    <property type="protein sequence ID" value="KKI99824.1"/>
    <property type="molecule type" value="Genomic_DNA"/>
</dbReference>
<evidence type="ECO:0000313" key="2">
    <source>
        <dbReference type="EMBL" id="KKI99824.1"/>
    </source>
</evidence>
<gene>
    <name evidence="2" type="ORF">PROH_08225</name>
</gene>
<dbReference type="AlphaFoldDB" id="A0A0M2PUN9"/>
<evidence type="ECO:0000313" key="3">
    <source>
        <dbReference type="Proteomes" id="UP000034681"/>
    </source>
</evidence>
<proteinExistence type="predicted"/>
<accession>A0A0M2PUN9</accession>